<dbReference type="AlphaFoldDB" id="A0A0R3NH91"/>
<evidence type="ECO:0000256" key="7">
    <source>
        <dbReference type="RuleBase" id="RU363032"/>
    </source>
</evidence>
<comment type="subcellular location">
    <subcellularLocation>
        <location evidence="1 7">Cell membrane</location>
        <topology evidence="1 7">Multi-pass membrane protein</topology>
    </subcellularLocation>
</comment>
<evidence type="ECO:0000256" key="1">
    <source>
        <dbReference type="ARBA" id="ARBA00004651"/>
    </source>
</evidence>
<evidence type="ECO:0000256" key="5">
    <source>
        <dbReference type="ARBA" id="ARBA00022989"/>
    </source>
</evidence>
<feature type="domain" description="ABC transmembrane type-1" evidence="8">
    <location>
        <begin position="98"/>
        <end position="313"/>
    </location>
</feature>
<evidence type="ECO:0000256" key="4">
    <source>
        <dbReference type="ARBA" id="ARBA00022692"/>
    </source>
</evidence>
<dbReference type="PANTHER" id="PTHR43163:SF6">
    <property type="entry name" value="DIPEPTIDE TRANSPORT SYSTEM PERMEASE PROTEIN DPPB-RELATED"/>
    <property type="match status" value="1"/>
</dbReference>
<comment type="similarity">
    <text evidence="7">Belongs to the binding-protein-dependent transport system permease family.</text>
</comment>
<keyword evidence="2 7" id="KW-0813">Transport</keyword>
<feature type="transmembrane region" description="Helical" evidence="7">
    <location>
        <begin position="137"/>
        <end position="160"/>
    </location>
</feature>
<gene>
    <name evidence="9" type="ORF">CQ13_16275</name>
</gene>
<evidence type="ECO:0000256" key="2">
    <source>
        <dbReference type="ARBA" id="ARBA00022448"/>
    </source>
</evidence>
<feature type="transmembrane region" description="Helical" evidence="7">
    <location>
        <begin position="104"/>
        <end position="125"/>
    </location>
</feature>
<keyword evidence="10" id="KW-1185">Reference proteome</keyword>
<accession>A0A0R3NH91</accession>
<dbReference type="GO" id="GO:0005886">
    <property type="term" value="C:plasma membrane"/>
    <property type="evidence" value="ECO:0007669"/>
    <property type="project" value="UniProtKB-SubCell"/>
</dbReference>
<keyword evidence="5 7" id="KW-1133">Transmembrane helix</keyword>
<protein>
    <submittedName>
        <fullName evidence="9">Peptide ABC transporter permease</fullName>
    </submittedName>
</protein>
<feature type="transmembrane region" description="Helical" evidence="7">
    <location>
        <begin position="293"/>
        <end position="316"/>
    </location>
</feature>
<reference evidence="9 10" key="1">
    <citation type="submission" date="2014-03" db="EMBL/GenBank/DDBJ databases">
        <title>Bradyrhizobium valentinum sp. nov., isolated from effective nodules of Lupinus mariae-josephae, a lupine endemic of basic-lime soils in Eastern Spain.</title>
        <authorList>
            <person name="Duran D."/>
            <person name="Rey L."/>
            <person name="Navarro A."/>
            <person name="Busquets A."/>
            <person name="Imperial J."/>
            <person name="Ruiz-Argueso T."/>
        </authorList>
    </citation>
    <scope>NUCLEOTIDE SEQUENCE [LARGE SCALE GENOMIC DNA]</scope>
    <source>
        <strain evidence="9 10">Ro19</strain>
    </source>
</reference>
<dbReference type="Proteomes" id="UP000052023">
    <property type="component" value="Unassembled WGS sequence"/>
</dbReference>
<organism evidence="9 10">
    <name type="scientific">Bradyrhizobium retamae</name>
    <dbReference type="NCBI Taxonomy" id="1300035"/>
    <lineage>
        <taxon>Bacteria</taxon>
        <taxon>Pseudomonadati</taxon>
        <taxon>Pseudomonadota</taxon>
        <taxon>Alphaproteobacteria</taxon>
        <taxon>Hyphomicrobiales</taxon>
        <taxon>Nitrobacteraceae</taxon>
        <taxon>Bradyrhizobium</taxon>
    </lineage>
</organism>
<dbReference type="Gene3D" id="1.10.3720.10">
    <property type="entry name" value="MetI-like"/>
    <property type="match status" value="1"/>
</dbReference>
<feature type="transmembrane region" description="Helical" evidence="7">
    <location>
        <begin position="180"/>
        <end position="201"/>
    </location>
</feature>
<evidence type="ECO:0000259" key="8">
    <source>
        <dbReference type="PROSITE" id="PS50928"/>
    </source>
</evidence>
<feature type="transmembrane region" description="Helical" evidence="7">
    <location>
        <begin position="244"/>
        <end position="265"/>
    </location>
</feature>
<comment type="caution">
    <text evidence="9">The sequence shown here is derived from an EMBL/GenBank/DDBJ whole genome shotgun (WGS) entry which is preliminary data.</text>
</comment>
<dbReference type="CDD" id="cd06261">
    <property type="entry name" value="TM_PBP2"/>
    <property type="match status" value="1"/>
</dbReference>
<keyword evidence="3" id="KW-1003">Cell membrane</keyword>
<dbReference type="PANTHER" id="PTHR43163">
    <property type="entry name" value="DIPEPTIDE TRANSPORT SYSTEM PERMEASE PROTEIN DPPB-RELATED"/>
    <property type="match status" value="1"/>
</dbReference>
<keyword evidence="6 7" id="KW-0472">Membrane</keyword>
<evidence type="ECO:0000256" key="6">
    <source>
        <dbReference type="ARBA" id="ARBA00023136"/>
    </source>
</evidence>
<dbReference type="RefSeq" id="WP_057841983.1">
    <property type="nucleotide sequence ID" value="NZ_LLYA01000024.1"/>
</dbReference>
<dbReference type="InterPro" id="IPR045621">
    <property type="entry name" value="BPD_transp_1_N"/>
</dbReference>
<dbReference type="PROSITE" id="PS50928">
    <property type="entry name" value="ABC_TM1"/>
    <property type="match status" value="1"/>
</dbReference>
<evidence type="ECO:0000256" key="3">
    <source>
        <dbReference type="ARBA" id="ARBA00022475"/>
    </source>
</evidence>
<dbReference type="GO" id="GO:0071916">
    <property type="term" value="F:dipeptide transmembrane transporter activity"/>
    <property type="evidence" value="ECO:0007669"/>
    <property type="project" value="TreeGrafter"/>
</dbReference>
<keyword evidence="4 7" id="KW-0812">Transmembrane</keyword>
<evidence type="ECO:0000313" key="9">
    <source>
        <dbReference type="EMBL" id="KRR29589.1"/>
    </source>
</evidence>
<dbReference type="EMBL" id="LLYA01000024">
    <property type="protein sequence ID" value="KRR29589.1"/>
    <property type="molecule type" value="Genomic_DNA"/>
</dbReference>
<dbReference type="SUPFAM" id="SSF161098">
    <property type="entry name" value="MetI-like"/>
    <property type="match status" value="1"/>
</dbReference>
<dbReference type="OrthoDB" id="9805855at2"/>
<proteinExistence type="inferred from homology"/>
<dbReference type="InterPro" id="IPR035906">
    <property type="entry name" value="MetI-like_sf"/>
</dbReference>
<sequence length="323" mass="35987">MYQYILKRLLLMIPTLLGAALLVFLLLRLVPGDVCVLRMAGGAGYVDPKAIDLCHAELGLDRSYVVQFLDFIWGFVRFDFGKSMWTGRPIVEEVALRFELSLQIAIMATLTAIMLAIPLGTISAVKQNTWIDYVVRAFSIAGIAMPSFWLGVLIILGLLITSKSVFGSPWMPPIKYVPLWVDPLHNLSMTIFPALATGYRYSAVATRMTRSALLEVLREDYVRTARAKGLVQKLIIRRHALGNALLPVVTIIGIEFAFLMGGLVVTEQVFNLNGLGKLFVASVTNHDYTMTQALVMLVAAIFVVTNFVVDIVYAWLDPRIRYK</sequence>
<dbReference type="Pfam" id="PF00528">
    <property type="entry name" value="BPD_transp_1"/>
    <property type="match status" value="1"/>
</dbReference>
<name>A0A0R3NH91_9BRAD</name>
<dbReference type="Pfam" id="PF19300">
    <property type="entry name" value="BPD_transp_1_N"/>
    <property type="match status" value="1"/>
</dbReference>
<dbReference type="InterPro" id="IPR000515">
    <property type="entry name" value="MetI-like"/>
</dbReference>
<evidence type="ECO:0000313" key="10">
    <source>
        <dbReference type="Proteomes" id="UP000052023"/>
    </source>
</evidence>